<gene>
    <name evidence="2" type="ORF">AVEN_78655_1</name>
</gene>
<evidence type="ECO:0000256" key="1">
    <source>
        <dbReference type="SAM" id="SignalP"/>
    </source>
</evidence>
<feature type="chain" id="PRO_5021405945" description="Sushi domain-containing protein" evidence="1">
    <location>
        <begin position="25"/>
        <end position="294"/>
    </location>
</feature>
<reference evidence="2 3" key="1">
    <citation type="journal article" date="2019" name="Sci. Rep.">
        <title>Orb-weaving spider Araneus ventricosus genome elucidates the spidroin gene catalogue.</title>
        <authorList>
            <person name="Kono N."/>
            <person name="Nakamura H."/>
            <person name="Ohtoshi R."/>
            <person name="Moran D.A.P."/>
            <person name="Shinohara A."/>
            <person name="Yoshida Y."/>
            <person name="Fujiwara M."/>
            <person name="Mori M."/>
            <person name="Tomita M."/>
            <person name="Arakawa K."/>
        </authorList>
    </citation>
    <scope>NUCLEOTIDE SEQUENCE [LARGE SCALE GENOMIC DNA]</scope>
</reference>
<evidence type="ECO:0000313" key="3">
    <source>
        <dbReference type="Proteomes" id="UP000499080"/>
    </source>
</evidence>
<organism evidence="2 3">
    <name type="scientific">Araneus ventricosus</name>
    <name type="common">Orbweaver spider</name>
    <name type="synonym">Epeira ventricosa</name>
    <dbReference type="NCBI Taxonomy" id="182803"/>
    <lineage>
        <taxon>Eukaryota</taxon>
        <taxon>Metazoa</taxon>
        <taxon>Ecdysozoa</taxon>
        <taxon>Arthropoda</taxon>
        <taxon>Chelicerata</taxon>
        <taxon>Arachnida</taxon>
        <taxon>Araneae</taxon>
        <taxon>Araneomorphae</taxon>
        <taxon>Entelegynae</taxon>
        <taxon>Araneoidea</taxon>
        <taxon>Araneidae</taxon>
        <taxon>Araneus</taxon>
    </lineage>
</organism>
<protein>
    <recommendedName>
        <fullName evidence="4">Sushi domain-containing protein</fullName>
    </recommendedName>
</protein>
<dbReference type="Proteomes" id="UP000499080">
    <property type="component" value="Unassembled WGS sequence"/>
</dbReference>
<dbReference type="EMBL" id="BGPR01002492">
    <property type="protein sequence ID" value="GBM74379.1"/>
    <property type="molecule type" value="Genomic_DNA"/>
</dbReference>
<accession>A0A4Y2IAS0</accession>
<comment type="caution">
    <text evidence="2">The sequence shown here is derived from an EMBL/GenBank/DDBJ whole genome shotgun (WGS) entry which is preliminary data.</text>
</comment>
<evidence type="ECO:0008006" key="4">
    <source>
        <dbReference type="Google" id="ProtNLM"/>
    </source>
</evidence>
<keyword evidence="3" id="KW-1185">Reference proteome</keyword>
<sequence>MRCIVKFLPGALLAAVSLFPCVMNATVERYHAELRDGVQEGDERYLSCMCENSTDISEPLDEEMATALLKGKLRLTHCRTFDARDVCGLLLLCAGCAVRRLSCYESEEVKKVQCVNEIYLLNDNYFGLRERKLKDMITIEHVRIKRQAHICTYPSNLKTADVACQTTGNKVTCTEACIFGHTLKEGVMRTMSCKKDENVWRPSGFTECDPFVDCSLSLKSPGTVDCYSGTTRTAPLCYVSCNHYEDRPAIPRRAYECTLSGTWNRALPFCVTTGSGLLLVPRPTNLAVNQGYSK</sequence>
<proteinExistence type="predicted"/>
<name>A0A4Y2IAS0_ARAVE</name>
<dbReference type="AlphaFoldDB" id="A0A4Y2IAS0"/>
<feature type="signal peptide" evidence="1">
    <location>
        <begin position="1"/>
        <end position="24"/>
    </location>
</feature>
<evidence type="ECO:0000313" key="2">
    <source>
        <dbReference type="EMBL" id="GBM74379.1"/>
    </source>
</evidence>
<dbReference type="OrthoDB" id="6424754at2759"/>
<keyword evidence="1" id="KW-0732">Signal</keyword>